<dbReference type="PaxDb" id="44689-DDB0205836"/>
<dbReference type="Proteomes" id="UP000002195">
    <property type="component" value="Unassembled WGS sequence"/>
</dbReference>
<dbReference type="VEuPathDB" id="AmoebaDB:DDB_G0279543"/>
<name>Q54WM7_DICDI</name>
<dbReference type="GeneID" id="8622099"/>
<dbReference type="EMBL" id="AAFI02000031">
    <property type="protein sequence ID" value="EAL67710.1"/>
    <property type="molecule type" value="Genomic_DNA"/>
</dbReference>
<dbReference type="HOGENOM" id="CLU_2563211_0_0_1"/>
<reference evidence="1 2" key="1">
    <citation type="journal article" date="2005" name="Nature">
        <title>The genome of the social amoeba Dictyostelium discoideum.</title>
        <authorList>
            <consortium name="The Dictyostelium discoideum Sequencing Consortium"/>
            <person name="Eichinger L."/>
            <person name="Pachebat J.A."/>
            <person name="Glockner G."/>
            <person name="Rajandream M.A."/>
            <person name="Sucgang R."/>
            <person name="Berriman M."/>
            <person name="Song J."/>
            <person name="Olsen R."/>
            <person name="Szafranski K."/>
            <person name="Xu Q."/>
            <person name="Tunggal B."/>
            <person name="Kummerfeld S."/>
            <person name="Madera M."/>
            <person name="Konfortov B.A."/>
            <person name="Rivero F."/>
            <person name="Bankier A.T."/>
            <person name="Lehmann R."/>
            <person name="Hamlin N."/>
            <person name="Davies R."/>
            <person name="Gaudet P."/>
            <person name="Fey P."/>
            <person name="Pilcher K."/>
            <person name="Chen G."/>
            <person name="Saunders D."/>
            <person name="Sodergren E."/>
            <person name="Davis P."/>
            <person name="Kerhornou A."/>
            <person name="Nie X."/>
            <person name="Hall N."/>
            <person name="Anjard C."/>
            <person name="Hemphill L."/>
            <person name="Bason N."/>
            <person name="Farbrother P."/>
            <person name="Desany B."/>
            <person name="Just E."/>
            <person name="Morio T."/>
            <person name="Rost R."/>
            <person name="Churcher C."/>
            <person name="Cooper J."/>
            <person name="Haydock S."/>
            <person name="van Driessche N."/>
            <person name="Cronin A."/>
            <person name="Goodhead I."/>
            <person name="Muzny D."/>
            <person name="Mourier T."/>
            <person name="Pain A."/>
            <person name="Lu M."/>
            <person name="Harper D."/>
            <person name="Lindsay R."/>
            <person name="Hauser H."/>
            <person name="James K."/>
            <person name="Quiles M."/>
            <person name="Madan Babu M."/>
            <person name="Saito T."/>
            <person name="Buchrieser C."/>
            <person name="Wardroper A."/>
            <person name="Felder M."/>
            <person name="Thangavelu M."/>
            <person name="Johnson D."/>
            <person name="Knights A."/>
            <person name="Loulseged H."/>
            <person name="Mungall K."/>
            <person name="Oliver K."/>
            <person name="Price C."/>
            <person name="Quail M.A."/>
            <person name="Urushihara H."/>
            <person name="Hernandez J."/>
            <person name="Rabbinowitsch E."/>
            <person name="Steffen D."/>
            <person name="Sanders M."/>
            <person name="Ma J."/>
            <person name="Kohara Y."/>
            <person name="Sharp S."/>
            <person name="Simmonds M."/>
            <person name="Spiegler S."/>
            <person name="Tivey A."/>
            <person name="Sugano S."/>
            <person name="White B."/>
            <person name="Walker D."/>
            <person name="Woodward J."/>
            <person name="Winckler T."/>
            <person name="Tanaka Y."/>
            <person name="Shaulsky G."/>
            <person name="Schleicher M."/>
            <person name="Weinstock G."/>
            <person name="Rosenthal A."/>
            <person name="Cox E.C."/>
            <person name="Chisholm R.L."/>
            <person name="Gibbs R."/>
            <person name="Loomis W.F."/>
            <person name="Platzer M."/>
            <person name="Kay R.R."/>
            <person name="Williams J."/>
            <person name="Dear P.H."/>
            <person name="Noegel A.A."/>
            <person name="Barrell B."/>
            <person name="Kuspa A."/>
        </authorList>
    </citation>
    <scope>NUCLEOTIDE SEQUENCE [LARGE SCALE GENOMIC DNA]</scope>
    <source>
        <strain evidence="1 2">AX4</strain>
    </source>
</reference>
<dbReference type="KEGG" id="ddi:DDB_G0279543"/>
<evidence type="ECO:0000313" key="2">
    <source>
        <dbReference type="Proteomes" id="UP000002195"/>
    </source>
</evidence>
<dbReference type="RefSeq" id="XP_641690.1">
    <property type="nucleotide sequence ID" value="XM_636598.1"/>
</dbReference>
<gene>
    <name evidence="1" type="ORF">DDB_G0279543</name>
</gene>
<dbReference type="InterPro" id="IPR023393">
    <property type="entry name" value="START-like_dom_sf"/>
</dbReference>
<dbReference type="AlphaFoldDB" id="Q54WM7"/>
<sequence length="82" mass="9198">MSSIQQSNFQSAIIWPQELDVTRAWLIEDLPGGRVRILTQESQNGKPARKLASTVPNPMINGHQEWITGLINSCKKNKLPSE</sequence>
<keyword evidence="2" id="KW-1185">Reference proteome</keyword>
<dbReference type="SMR" id="Q54WM7"/>
<dbReference type="dictyBase" id="DDB_G0279543"/>
<evidence type="ECO:0000313" key="1">
    <source>
        <dbReference type="EMBL" id="EAL67710.1"/>
    </source>
</evidence>
<dbReference type="InParanoid" id="Q54WM7"/>
<dbReference type="eggNOG" id="ENOG502S145">
    <property type="taxonomic scope" value="Eukaryota"/>
</dbReference>
<comment type="caution">
    <text evidence="1">The sequence shown here is derived from an EMBL/GenBank/DDBJ whole genome shotgun (WGS) entry which is preliminary data.</text>
</comment>
<dbReference type="Gene3D" id="3.30.530.20">
    <property type="match status" value="1"/>
</dbReference>
<proteinExistence type="predicted"/>
<organism evidence="1 2">
    <name type="scientific">Dictyostelium discoideum</name>
    <name type="common">Social amoeba</name>
    <dbReference type="NCBI Taxonomy" id="44689"/>
    <lineage>
        <taxon>Eukaryota</taxon>
        <taxon>Amoebozoa</taxon>
        <taxon>Evosea</taxon>
        <taxon>Eumycetozoa</taxon>
        <taxon>Dictyostelia</taxon>
        <taxon>Dictyosteliales</taxon>
        <taxon>Dictyosteliaceae</taxon>
        <taxon>Dictyostelium</taxon>
    </lineage>
</organism>
<protein>
    <submittedName>
        <fullName evidence="1">Uncharacterized protein</fullName>
    </submittedName>
</protein>
<accession>Q54WM7</accession>